<dbReference type="Gene3D" id="1.20.1050.10">
    <property type="match status" value="2"/>
</dbReference>
<dbReference type="AlphaFoldDB" id="A0A2A6BV64"/>
<gene>
    <name evidence="2" type="primary">WBGene00281695</name>
</gene>
<dbReference type="PANTHER" id="PTHR12289">
    <property type="entry name" value="METAXIN RELATED"/>
    <property type="match status" value="1"/>
</dbReference>
<evidence type="ECO:0000256" key="1">
    <source>
        <dbReference type="ARBA" id="ARBA00006475"/>
    </source>
</evidence>
<dbReference type="CDD" id="cd03080">
    <property type="entry name" value="GST_N_Metaxin_like"/>
    <property type="match status" value="2"/>
</dbReference>
<dbReference type="Proteomes" id="UP000005239">
    <property type="component" value="Unassembled WGS sequence"/>
</dbReference>
<dbReference type="SUPFAM" id="SSF47616">
    <property type="entry name" value="GST C-terminal domain-like"/>
    <property type="match status" value="2"/>
</dbReference>
<dbReference type="InterPro" id="IPR033468">
    <property type="entry name" value="Metaxin_GST"/>
</dbReference>
<dbReference type="InterPro" id="IPR026928">
    <property type="entry name" value="FAX/IsoI-like"/>
</dbReference>
<dbReference type="InterPro" id="IPR012336">
    <property type="entry name" value="Thioredoxin-like_fold"/>
</dbReference>
<keyword evidence="3" id="KW-1185">Reference proteome</keyword>
<dbReference type="PANTHER" id="PTHR12289:SF72">
    <property type="entry name" value="GST N-TERMINAL DOMAIN-CONTAINING PROTEIN"/>
    <property type="match status" value="1"/>
</dbReference>
<comment type="similarity">
    <text evidence="1">Belongs to the FAX family.</text>
</comment>
<accession>A0A8R1V3L4</accession>
<evidence type="ECO:0000313" key="3">
    <source>
        <dbReference type="Proteomes" id="UP000005239"/>
    </source>
</evidence>
<accession>A0A2A6BV64</accession>
<dbReference type="SFLD" id="SFLDG01200">
    <property type="entry name" value="SUF1.1"/>
    <property type="match status" value="2"/>
</dbReference>
<dbReference type="EnsemblMetazoa" id="PPA43326.1">
    <property type="protein sequence ID" value="PPA43326.1"/>
    <property type="gene ID" value="WBGene00281695"/>
</dbReference>
<dbReference type="InterPro" id="IPR040079">
    <property type="entry name" value="Glutathione_S-Trfase"/>
</dbReference>
<dbReference type="CDD" id="cd03193">
    <property type="entry name" value="GST_C_Metaxin"/>
    <property type="match status" value="2"/>
</dbReference>
<dbReference type="GO" id="GO:0005737">
    <property type="term" value="C:cytoplasm"/>
    <property type="evidence" value="ECO:0000318"/>
    <property type="project" value="GO_Central"/>
</dbReference>
<reference evidence="3" key="1">
    <citation type="journal article" date="2008" name="Nat. Genet.">
        <title>The Pristionchus pacificus genome provides a unique perspective on nematode lifestyle and parasitism.</title>
        <authorList>
            <person name="Dieterich C."/>
            <person name="Clifton S.W."/>
            <person name="Schuster L.N."/>
            <person name="Chinwalla A."/>
            <person name="Delehaunty K."/>
            <person name="Dinkelacker I."/>
            <person name="Fulton L."/>
            <person name="Fulton R."/>
            <person name="Godfrey J."/>
            <person name="Minx P."/>
            <person name="Mitreva M."/>
            <person name="Roeseler W."/>
            <person name="Tian H."/>
            <person name="Witte H."/>
            <person name="Yang S.P."/>
            <person name="Wilson R.K."/>
            <person name="Sommer R.J."/>
        </authorList>
    </citation>
    <scope>NUCLEOTIDE SEQUENCE [LARGE SCALE GENOMIC DNA]</scope>
    <source>
        <strain evidence="3">PS312</strain>
    </source>
</reference>
<evidence type="ECO:0000313" key="2">
    <source>
        <dbReference type="EnsemblMetazoa" id="PPA43326.1"/>
    </source>
</evidence>
<protein>
    <submittedName>
        <fullName evidence="2">Glutathione S-transferase</fullName>
    </submittedName>
</protein>
<reference evidence="2" key="2">
    <citation type="submission" date="2022-06" db="UniProtKB">
        <authorList>
            <consortium name="EnsemblMetazoa"/>
        </authorList>
    </citation>
    <scope>IDENTIFICATION</scope>
    <source>
        <strain evidence="2">PS312</strain>
    </source>
</reference>
<proteinExistence type="inferred from homology"/>
<dbReference type="SUPFAM" id="SSF52833">
    <property type="entry name" value="Thioredoxin-like"/>
    <property type="match status" value="2"/>
</dbReference>
<dbReference type="SFLD" id="SFLDG01180">
    <property type="entry name" value="SUF1"/>
    <property type="match status" value="2"/>
</dbReference>
<dbReference type="InterPro" id="IPR036282">
    <property type="entry name" value="Glutathione-S-Trfase_C_sf"/>
</dbReference>
<dbReference type="SFLD" id="SFLDS00019">
    <property type="entry name" value="Glutathione_Transferase_(cytos"/>
    <property type="match status" value="2"/>
</dbReference>
<organism evidence="2 3">
    <name type="scientific">Pristionchus pacificus</name>
    <name type="common">Parasitic nematode worm</name>
    <dbReference type="NCBI Taxonomy" id="54126"/>
    <lineage>
        <taxon>Eukaryota</taxon>
        <taxon>Metazoa</taxon>
        <taxon>Ecdysozoa</taxon>
        <taxon>Nematoda</taxon>
        <taxon>Chromadorea</taxon>
        <taxon>Rhabditida</taxon>
        <taxon>Rhabditina</taxon>
        <taxon>Diplogasteromorpha</taxon>
        <taxon>Diplogasteroidea</taxon>
        <taxon>Neodiplogasteridae</taxon>
        <taxon>Pristionchus</taxon>
    </lineage>
</organism>
<dbReference type="InterPro" id="IPR036249">
    <property type="entry name" value="Thioredoxin-like_sf"/>
</dbReference>
<sequence length="503" mass="57627">MPSTALLKRDWQKQHVYMVQYPRCRTLPNLSPWSLKLETWLRMADIPFTNISNEFKRFSSKGQVPFVELNGRQIADSNIIIETLKQDFGKADMDSSDPKQQSLNRAFSALAEDHFTWAMFAMRSKTGDNFVMSDDGWGRYHGTGLKRRFTQFMMKRMDKKFGMGRAMAQGMGRHSADELHEIAKEALKSICIFLGDKPYFGGDRPSTIDATMFGHLASLVYRPTPNGLLTKYVKETYPNLGQFIERVKEKTLPNLSPWSLKLETWLRMADIPFTNINNEFKNMSSKGQVPFVELNGRQIADSNIIIETLKQDFGKNDMDPSDPKQQSLDRAFSALAEDHLTWAMFAMRSKTGGFNFALSDDGWGRYHGTGLKRRFTQFMIKRMGKKLVTDRANAQGMGKHSPDELHEIAKEALKSICIFLGDKPYFGGDRPTTLDATMFGHLASLVYIPTPNGAPSQFQLLTKYVKETYPNLGQFIERVKEKYWPDWEETCSTMNMNTHHKKE</sequence>
<dbReference type="InterPro" id="IPR050931">
    <property type="entry name" value="Mito_Protein_Transport_Metaxin"/>
</dbReference>
<name>A0A2A6BV64_PRIPA</name>
<dbReference type="Pfam" id="PF17172">
    <property type="entry name" value="GST_N_4"/>
    <property type="match status" value="2"/>
</dbReference>
<dbReference type="OrthoDB" id="5809458at2759"/>
<dbReference type="Pfam" id="PF17171">
    <property type="entry name" value="GST_C_6"/>
    <property type="match status" value="2"/>
</dbReference>
<dbReference type="Gene3D" id="3.40.30.10">
    <property type="entry name" value="Glutaredoxin"/>
    <property type="match status" value="2"/>
</dbReference>